<feature type="transmembrane region" description="Helical" evidence="1">
    <location>
        <begin position="75"/>
        <end position="94"/>
    </location>
</feature>
<evidence type="ECO:0000256" key="1">
    <source>
        <dbReference type="SAM" id="Phobius"/>
    </source>
</evidence>
<keyword evidence="4" id="KW-1185">Reference proteome</keyword>
<dbReference type="EMBL" id="CP006018">
    <property type="protein sequence ID" value="AIC91979.1"/>
    <property type="molecule type" value="Genomic_DNA"/>
</dbReference>
<evidence type="ECO:0000259" key="2">
    <source>
        <dbReference type="Pfam" id="PF01478"/>
    </source>
</evidence>
<keyword evidence="1" id="KW-0472">Membrane</keyword>
<dbReference type="InterPro" id="IPR000045">
    <property type="entry name" value="Prepilin_IV_endopep_pep"/>
</dbReference>
<dbReference type="GO" id="GO:0004190">
    <property type="term" value="F:aspartic-type endopeptidase activity"/>
    <property type="evidence" value="ECO:0007669"/>
    <property type="project" value="InterPro"/>
</dbReference>
<dbReference type="HOGENOM" id="CLU_133285_0_0_11"/>
<name>A0A087VUI4_9BIFI</name>
<organism evidence="3 4">
    <name type="scientific">Bifidobacterium [indicum] DSM 20214 = LMG 11587</name>
    <dbReference type="NCBI Taxonomy" id="1341694"/>
    <lineage>
        <taxon>Bacteria</taxon>
        <taxon>Bacillati</taxon>
        <taxon>Actinomycetota</taxon>
        <taxon>Actinomycetes</taxon>
        <taxon>Bifidobacteriales</taxon>
        <taxon>Bifidobacteriaceae</taxon>
        <taxon>Bifidobacterium</taxon>
    </lineage>
</organism>
<evidence type="ECO:0000313" key="3">
    <source>
        <dbReference type="EMBL" id="AIC91979.1"/>
    </source>
</evidence>
<dbReference type="AlphaFoldDB" id="A0A087VUI4"/>
<dbReference type="Pfam" id="PF01478">
    <property type="entry name" value="Peptidase_A24"/>
    <property type="match status" value="1"/>
</dbReference>
<protein>
    <submittedName>
        <fullName evidence="3">Putative peptidase A24A, prepilin type IV</fullName>
    </submittedName>
</protein>
<sequence>MTLPGFIFTLYLAWTDIRTRLVPRSIVLLGFLVQGLTLVVYSLSGHGIAPLVTAVVLCLGSTGIQFFLALVRPGALGLGDVTATSLMAFTIGPLGWTTTLVWWLLMGVFGLGSLAVGRIGKDRGKRADTLAFVPVILVAAAIATAATALLGS</sequence>
<keyword evidence="1" id="KW-1133">Transmembrane helix</keyword>
<feature type="transmembrane region" description="Helical" evidence="1">
    <location>
        <begin position="47"/>
        <end position="68"/>
    </location>
</feature>
<feature type="transmembrane region" description="Helical" evidence="1">
    <location>
        <begin position="21"/>
        <end position="41"/>
    </location>
</feature>
<dbReference type="Proteomes" id="UP000028569">
    <property type="component" value="Chromosome"/>
</dbReference>
<reference evidence="3 4" key="1">
    <citation type="journal article" date="2014" name="Appl. Environ. Microbiol.">
        <title>Genomic encyclopedia of type strains of the genus Bifidobacterium.</title>
        <authorList>
            <person name="Milani C."/>
            <person name="Lugli G.A."/>
            <person name="Duranti S."/>
            <person name="Turroni F."/>
            <person name="Bottacini F."/>
            <person name="Mangifesta M."/>
            <person name="Sanchez B."/>
            <person name="Viappiani A."/>
            <person name="Mancabelli L."/>
            <person name="Taminiau B."/>
            <person name="Delcenserie V."/>
            <person name="Barrangou R."/>
            <person name="Margolles A."/>
            <person name="van Sinderen D."/>
            <person name="Ventura M."/>
        </authorList>
    </citation>
    <scope>NUCLEOTIDE SEQUENCE [LARGE SCALE GENOMIC DNA]</scope>
    <source>
        <strain evidence="3 4">LMG 11587</strain>
    </source>
</reference>
<dbReference type="GO" id="GO:0016020">
    <property type="term" value="C:membrane"/>
    <property type="evidence" value="ECO:0007669"/>
    <property type="project" value="InterPro"/>
</dbReference>
<feature type="transmembrane region" description="Helical" evidence="1">
    <location>
        <begin position="129"/>
        <end position="150"/>
    </location>
</feature>
<accession>A0A087VUI4</accession>
<dbReference type="Gene3D" id="1.20.120.1220">
    <property type="match status" value="1"/>
</dbReference>
<feature type="domain" description="Prepilin type IV endopeptidase peptidase" evidence="2">
    <location>
        <begin position="6"/>
        <end position="109"/>
    </location>
</feature>
<evidence type="ECO:0000313" key="4">
    <source>
        <dbReference type="Proteomes" id="UP000028569"/>
    </source>
</evidence>
<gene>
    <name evidence="3" type="ORF">BINDI_0706</name>
</gene>
<dbReference type="KEGG" id="bii:BINDI_0706"/>
<feature type="transmembrane region" description="Helical" evidence="1">
    <location>
        <begin position="100"/>
        <end position="117"/>
    </location>
</feature>
<proteinExistence type="predicted"/>
<keyword evidence="1" id="KW-0812">Transmembrane</keyword>